<dbReference type="GO" id="GO:0007508">
    <property type="term" value="P:larval heart development"/>
    <property type="evidence" value="ECO:0007669"/>
    <property type="project" value="TreeGrafter"/>
</dbReference>
<dbReference type="AlphaFoldDB" id="A0A9J6FX41"/>
<reference evidence="1 2" key="1">
    <citation type="journal article" date="2020" name="Cell">
        <title>Large-Scale Comparative Analyses of Tick Genomes Elucidate Their Genetic Diversity and Vector Capacities.</title>
        <authorList>
            <consortium name="Tick Genome and Microbiome Consortium (TIGMIC)"/>
            <person name="Jia N."/>
            <person name="Wang J."/>
            <person name="Shi W."/>
            <person name="Du L."/>
            <person name="Sun Y."/>
            <person name="Zhan W."/>
            <person name="Jiang J.F."/>
            <person name="Wang Q."/>
            <person name="Zhang B."/>
            <person name="Ji P."/>
            <person name="Bell-Sakyi L."/>
            <person name="Cui X.M."/>
            <person name="Yuan T.T."/>
            <person name="Jiang B.G."/>
            <person name="Yang W.F."/>
            <person name="Lam T.T."/>
            <person name="Chang Q.C."/>
            <person name="Ding S.J."/>
            <person name="Wang X.J."/>
            <person name="Zhu J.G."/>
            <person name="Ruan X.D."/>
            <person name="Zhao L."/>
            <person name="Wei J.T."/>
            <person name="Ye R.Z."/>
            <person name="Que T.C."/>
            <person name="Du C.H."/>
            <person name="Zhou Y.H."/>
            <person name="Cheng J.X."/>
            <person name="Dai P.F."/>
            <person name="Guo W.B."/>
            <person name="Han X.H."/>
            <person name="Huang E.J."/>
            <person name="Li L.F."/>
            <person name="Wei W."/>
            <person name="Gao Y.C."/>
            <person name="Liu J.Z."/>
            <person name="Shao H.Z."/>
            <person name="Wang X."/>
            <person name="Wang C.C."/>
            <person name="Yang T.C."/>
            <person name="Huo Q.B."/>
            <person name="Li W."/>
            <person name="Chen H.Y."/>
            <person name="Chen S.E."/>
            <person name="Zhou L.G."/>
            <person name="Ni X.B."/>
            <person name="Tian J.H."/>
            <person name="Sheng Y."/>
            <person name="Liu T."/>
            <person name="Pan Y.S."/>
            <person name="Xia L.Y."/>
            <person name="Li J."/>
            <person name="Zhao F."/>
            <person name="Cao W.C."/>
        </authorList>
    </citation>
    <scope>NUCLEOTIDE SEQUENCE [LARGE SCALE GENOMIC DNA]</scope>
    <source>
        <strain evidence="1">HaeL-2018</strain>
    </source>
</reference>
<dbReference type="EMBL" id="JABSTR010000004">
    <property type="protein sequence ID" value="KAH9367399.1"/>
    <property type="molecule type" value="Genomic_DNA"/>
</dbReference>
<keyword evidence="2" id="KW-1185">Reference proteome</keyword>
<name>A0A9J6FX41_HAELO</name>
<evidence type="ECO:0000313" key="2">
    <source>
        <dbReference type="Proteomes" id="UP000821853"/>
    </source>
</evidence>
<dbReference type="Gene3D" id="3.60.10.10">
    <property type="entry name" value="Endonuclease/exonuclease/phosphatase"/>
    <property type="match status" value="1"/>
</dbReference>
<gene>
    <name evidence="1" type="ORF">HPB48_009237</name>
</gene>
<dbReference type="SUPFAM" id="SSF56219">
    <property type="entry name" value="DNase I-like"/>
    <property type="match status" value="1"/>
</dbReference>
<accession>A0A9J6FX41</accession>
<proteinExistence type="predicted"/>
<dbReference type="PANTHER" id="PTHR33395">
    <property type="entry name" value="TRANSCRIPTASE, PUTATIVE-RELATED-RELATED"/>
    <property type="match status" value="1"/>
</dbReference>
<dbReference type="InterPro" id="IPR036691">
    <property type="entry name" value="Endo/exonu/phosph_ase_sf"/>
</dbReference>
<organism evidence="1 2">
    <name type="scientific">Haemaphysalis longicornis</name>
    <name type="common">Bush tick</name>
    <dbReference type="NCBI Taxonomy" id="44386"/>
    <lineage>
        <taxon>Eukaryota</taxon>
        <taxon>Metazoa</taxon>
        <taxon>Ecdysozoa</taxon>
        <taxon>Arthropoda</taxon>
        <taxon>Chelicerata</taxon>
        <taxon>Arachnida</taxon>
        <taxon>Acari</taxon>
        <taxon>Parasitiformes</taxon>
        <taxon>Ixodida</taxon>
        <taxon>Ixodoidea</taxon>
        <taxon>Ixodidae</taxon>
        <taxon>Haemaphysalinae</taxon>
        <taxon>Haemaphysalis</taxon>
    </lineage>
</organism>
<dbReference type="Proteomes" id="UP000821853">
    <property type="component" value="Chromosome 2"/>
</dbReference>
<sequence length="186" mass="21169">MLINCRSVKNKTDELTGLVSSFGSDIVIGSESWLDESISSSEVFPAEYVVYRKDRNTHSGGVFVLVKHSLRSFVVNFEAKSCESVWCKVVLEQNKHLTVGAFYRPPNHNSSHTFNTLSQILLTVSTDYTFSSVVTLICRVRSGLTNFQYFLRAHPCRRRFTIFLQHMAFINSWRDQHGAMAMPLPP</sequence>
<dbReference type="GO" id="GO:0061343">
    <property type="term" value="P:cell adhesion involved in heart morphogenesis"/>
    <property type="evidence" value="ECO:0007669"/>
    <property type="project" value="TreeGrafter"/>
</dbReference>
<dbReference type="VEuPathDB" id="VectorBase:HLOH_050117"/>
<dbReference type="PANTHER" id="PTHR33395:SF22">
    <property type="entry name" value="REVERSE TRANSCRIPTASE DOMAIN-CONTAINING PROTEIN"/>
    <property type="match status" value="1"/>
</dbReference>
<evidence type="ECO:0000313" key="1">
    <source>
        <dbReference type="EMBL" id="KAH9367399.1"/>
    </source>
</evidence>
<comment type="caution">
    <text evidence="1">The sequence shown here is derived from an EMBL/GenBank/DDBJ whole genome shotgun (WGS) entry which is preliminary data.</text>
</comment>
<dbReference type="OrthoDB" id="6494786at2759"/>
<dbReference type="GO" id="GO:0031012">
    <property type="term" value="C:extracellular matrix"/>
    <property type="evidence" value="ECO:0007669"/>
    <property type="project" value="TreeGrafter"/>
</dbReference>
<protein>
    <submittedName>
        <fullName evidence="1">Uncharacterized protein</fullName>
    </submittedName>
</protein>